<dbReference type="AlphaFoldDB" id="A0A655Z213"/>
<accession>A0A655Z213</accession>
<name>A0A655Z213_VIBCL</name>
<reference evidence="1 2" key="1">
    <citation type="submission" date="2015-07" db="EMBL/GenBank/DDBJ databases">
        <authorList>
            <consortium name="Pathogen Informatics"/>
        </authorList>
    </citation>
    <scope>NUCLEOTIDE SEQUENCE [LARGE SCALE GENOMIC DNA]</scope>
    <source>
        <strain evidence="1 2">A316</strain>
    </source>
</reference>
<evidence type="ECO:0000313" key="1">
    <source>
        <dbReference type="EMBL" id="CSC56174.1"/>
    </source>
</evidence>
<evidence type="ECO:0000313" key="2">
    <source>
        <dbReference type="Proteomes" id="UP000041770"/>
    </source>
</evidence>
<protein>
    <submittedName>
        <fullName evidence="1">Uncharacterized protein</fullName>
    </submittedName>
</protein>
<proteinExistence type="predicted"/>
<dbReference type="Proteomes" id="UP000041770">
    <property type="component" value="Unassembled WGS sequence"/>
</dbReference>
<sequence>MIGDFGDLQRHKGGVNRINIAGLHRASKLLLPALRNGWEFSDGFNVLPFAQSHRLASLGKANLKIKALLESFNKNRGRRKGSKIHNSASPIENNGLNRRVHHFSLI</sequence>
<organism evidence="1 2">
    <name type="scientific">Vibrio cholerae</name>
    <dbReference type="NCBI Taxonomy" id="666"/>
    <lineage>
        <taxon>Bacteria</taxon>
        <taxon>Pseudomonadati</taxon>
        <taxon>Pseudomonadota</taxon>
        <taxon>Gammaproteobacteria</taxon>
        <taxon>Vibrionales</taxon>
        <taxon>Vibrionaceae</taxon>
        <taxon>Vibrio</taxon>
    </lineage>
</organism>
<dbReference type="EMBL" id="CWQY01000009">
    <property type="protein sequence ID" value="CSC56174.1"/>
    <property type="molecule type" value="Genomic_DNA"/>
</dbReference>
<gene>
    <name evidence="1" type="ORF">ERS013200_01677</name>
</gene>